<evidence type="ECO:0000313" key="1">
    <source>
        <dbReference type="EMBL" id="JAD65848.1"/>
    </source>
</evidence>
<accession>A0A0A9BUG5</accession>
<reference evidence="1" key="2">
    <citation type="journal article" date="2015" name="Data Brief">
        <title>Shoot transcriptome of the giant reed, Arundo donax.</title>
        <authorList>
            <person name="Barrero R.A."/>
            <person name="Guerrero F.D."/>
            <person name="Moolhuijzen P."/>
            <person name="Goolsby J.A."/>
            <person name="Tidwell J."/>
            <person name="Bellgard S.E."/>
            <person name="Bellgard M.I."/>
        </authorList>
    </citation>
    <scope>NUCLEOTIDE SEQUENCE</scope>
    <source>
        <tissue evidence="1">Shoot tissue taken approximately 20 cm above the soil surface</tissue>
    </source>
</reference>
<name>A0A0A9BUG5_ARUDO</name>
<dbReference type="EMBL" id="GBRH01232047">
    <property type="protein sequence ID" value="JAD65848.1"/>
    <property type="molecule type" value="Transcribed_RNA"/>
</dbReference>
<sequence length="8" mass="909">MLLTVLYG</sequence>
<reference evidence="1" key="1">
    <citation type="submission" date="2014-09" db="EMBL/GenBank/DDBJ databases">
        <authorList>
            <person name="Magalhaes I.L.F."/>
            <person name="Oliveira U."/>
            <person name="Santos F.R."/>
            <person name="Vidigal T.H.D.A."/>
            <person name="Brescovit A.D."/>
            <person name="Santos A.J."/>
        </authorList>
    </citation>
    <scope>NUCLEOTIDE SEQUENCE</scope>
    <source>
        <tissue evidence="1">Shoot tissue taken approximately 20 cm above the soil surface</tissue>
    </source>
</reference>
<protein>
    <submittedName>
        <fullName evidence="1">Uncharacterized protein</fullName>
    </submittedName>
</protein>
<proteinExistence type="predicted"/>
<organism evidence="1">
    <name type="scientific">Arundo donax</name>
    <name type="common">Giant reed</name>
    <name type="synonym">Donax arundinaceus</name>
    <dbReference type="NCBI Taxonomy" id="35708"/>
    <lineage>
        <taxon>Eukaryota</taxon>
        <taxon>Viridiplantae</taxon>
        <taxon>Streptophyta</taxon>
        <taxon>Embryophyta</taxon>
        <taxon>Tracheophyta</taxon>
        <taxon>Spermatophyta</taxon>
        <taxon>Magnoliopsida</taxon>
        <taxon>Liliopsida</taxon>
        <taxon>Poales</taxon>
        <taxon>Poaceae</taxon>
        <taxon>PACMAD clade</taxon>
        <taxon>Arundinoideae</taxon>
        <taxon>Arundineae</taxon>
        <taxon>Arundo</taxon>
    </lineage>
</organism>